<comment type="similarity">
    <text evidence="2">Belongs to the adaptor complexes large subunit family.</text>
</comment>
<dbReference type="GO" id="GO:1904115">
    <property type="term" value="C:axon cytoplasm"/>
    <property type="evidence" value="ECO:0007669"/>
    <property type="project" value="GOC"/>
</dbReference>
<keyword evidence="3" id="KW-0813">Transport</keyword>
<reference evidence="9 10" key="1">
    <citation type="submission" date="2019-07" db="EMBL/GenBank/DDBJ databases">
        <title>Draft genome assembly of a fouling barnacle, Amphibalanus amphitrite (Darwin, 1854): The first reference genome for Thecostraca.</title>
        <authorList>
            <person name="Kim W."/>
        </authorList>
    </citation>
    <scope>NUCLEOTIDE SEQUENCE [LARGE SCALE GENOMIC DNA]</scope>
    <source>
        <strain evidence="9">SNU_AA5</strain>
        <tissue evidence="9">Soma without cirri and trophi</tissue>
    </source>
</reference>
<dbReference type="SUPFAM" id="SSF48371">
    <property type="entry name" value="ARM repeat"/>
    <property type="match status" value="1"/>
</dbReference>
<dbReference type="GO" id="GO:0048490">
    <property type="term" value="P:anterograde synaptic vesicle transport"/>
    <property type="evidence" value="ECO:0007669"/>
    <property type="project" value="TreeGrafter"/>
</dbReference>
<feature type="compositionally biased region" description="Basic and acidic residues" evidence="7">
    <location>
        <begin position="452"/>
        <end position="470"/>
    </location>
</feature>
<evidence type="ECO:0000256" key="5">
    <source>
        <dbReference type="ARBA" id="ARBA00022927"/>
    </source>
</evidence>
<dbReference type="AlphaFoldDB" id="A0A6A4W7Q4"/>
<feature type="compositionally biased region" description="Basic residues" evidence="7">
    <location>
        <begin position="630"/>
        <end position="646"/>
    </location>
</feature>
<dbReference type="InterPro" id="IPR058898">
    <property type="entry name" value="Mu_AP3"/>
</dbReference>
<name>A0A6A4W7Q4_AMPAM</name>
<evidence type="ECO:0000256" key="1">
    <source>
        <dbReference type="ARBA" id="ARBA00004308"/>
    </source>
</evidence>
<dbReference type="InterPro" id="IPR017105">
    <property type="entry name" value="AP3_complex_dsu"/>
</dbReference>
<feature type="region of interest" description="Disordered" evidence="7">
    <location>
        <begin position="441"/>
        <end position="649"/>
    </location>
</feature>
<evidence type="ECO:0000313" key="10">
    <source>
        <dbReference type="Proteomes" id="UP000440578"/>
    </source>
</evidence>
<evidence type="ECO:0000256" key="2">
    <source>
        <dbReference type="ARBA" id="ARBA00006613"/>
    </source>
</evidence>
<dbReference type="Gene3D" id="1.25.10.10">
    <property type="entry name" value="Leucine-rich Repeat Variant"/>
    <property type="match status" value="1"/>
</dbReference>
<dbReference type="Proteomes" id="UP000440578">
    <property type="component" value="Unassembled WGS sequence"/>
</dbReference>
<dbReference type="EMBL" id="VIIS01001332">
    <property type="protein sequence ID" value="KAF0299784.1"/>
    <property type="molecule type" value="Genomic_DNA"/>
</dbReference>
<dbReference type="GO" id="GO:0006896">
    <property type="term" value="P:Golgi to vacuole transport"/>
    <property type="evidence" value="ECO:0007669"/>
    <property type="project" value="TreeGrafter"/>
</dbReference>
<evidence type="ECO:0000256" key="7">
    <source>
        <dbReference type="SAM" id="MobiDB-lite"/>
    </source>
</evidence>
<feature type="compositionally biased region" description="Low complexity" evidence="7">
    <location>
        <begin position="606"/>
        <end position="624"/>
    </location>
</feature>
<feature type="compositionally biased region" description="Basic and acidic residues" evidence="7">
    <location>
        <begin position="352"/>
        <end position="377"/>
    </location>
</feature>
<dbReference type="GO" id="GO:0098943">
    <property type="term" value="P:neurotransmitter receptor transport, postsynaptic endosome to lysosome"/>
    <property type="evidence" value="ECO:0007669"/>
    <property type="project" value="TreeGrafter"/>
</dbReference>
<dbReference type="InterPro" id="IPR016024">
    <property type="entry name" value="ARM-type_fold"/>
</dbReference>
<sequence>MPSHNASIQLCVQKLRILIEDSDQNLKLRALDLLYGMVSKKNLMEIVKKLMVHMDRAEGSTYRDELLSKLIFICSQNNYQFVTNFEWYLSVLVELTRIEGSQHGPLVAAQMMDVTVRVVAIRHFAVAQMALLLDNAHVLATAAHKNTMLEVLYAAAWICGEFAEYLPNIRSTVEAMLRTRTASLPPHILAVYVQNVLKLYAEDVGACRAERAAGGRGWRHGGGQSGKREGRGARIEGGRVAELMIETLPTFASSADLEVQERATSALQLMKTIQKLQSRGERLGAELQQLFSGELNPVAPKAQKKVPVPEGLNLDEWINEPSDESADELETADYGVEVFVKAENRGAGPATHTEKRYQPTAEELRKSREARAHEQAHNPHYLKGSLQSSGANYGGAGGSAPAGEMGDVPVQQLDINVPLRIGEGEPKSSSDEDAVPVVHEVSVGGEMPEGARSSEDEKDTRPADDPHRALDINLDEPLAPDEVLPVRSHRQPGRAPPPAQLADTRPEARPKKKKKKDKDEKKRKHKKDKADRETAEGGQGEAGTEQPAAETAAAPANGKNPQDDIEFWLSDMPASTPAEGAADSAAPATSNSELLAPSDPKPAAPAPAAETAPTANGEATPPETNGEAKQKKHKSAKKSKKSKKEKSGRLLGYEEAAGISTPSHEVLLPGLGEDVSESRLRPLAENEHLKLMYEPRAGAPDSGEVSVAVAVTNRGRDDLTDVLLELTPKGGVTLVQELEPLSLPAGASEEVSLRLRLDEVSVPLKLAASITSKTPAGDSDRLAFKLRLPVTSLLIGQLDDKQLFADLLSGDQLTARATCVVSEVTDDFNQVLHKVAFWGRHTVVEQIDTTASLYSRSVQGDHICLLLKQLAAGRLGIDGKGTNQQLLANVVDELRAIVCS</sequence>
<feature type="region of interest" description="Disordered" evidence="7">
    <location>
        <begin position="343"/>
        <end position="406"/>
    </location>
</feature>
<protein>
    <submittedName>
        <fullName evidence="9">AP-3 complex subunit delta-1</fullName>
    </submittedName>
</protein>
<keyword evidence="5" id="KW-0653">Protein transport</keyword>
<evidence type="ECO:0000256" key="3">
    <source>
        <dbReference type="ARBA" id="ARBA00022448"/>
    </source>
</evidence>
<comment type="caution">
    <text evidence="9">The sequence shown here is derived from an EMBL/GenBank/DDBJ whole genome shotgun (WGS) entry which is preliminary data.</text>
</comment>
<feature type="domain" description="AP-3 complex subunit delta" evidence="8">
    <location>
        <begin position="359"/>
        <end position="475"/>
    </location>
</feature>
<dbReference type="Pfam" id="PF01602">
    <property type="entry name" value="Adaptin_N"/>
    <property type="match status" value="1"/>
</dbReference>
<dbReference type="GO" id="GO:0098830">
    <property type="term" value="C:presynaptic endosome"/>
    <property type="evidence" value="ECO:0007669"/>
    <property type="project" value="TreeGrafter"/>
</dbReference>
<comment type="subcellular location">
    <subcellularLocation>
        <location evidence="1">Endomembrane system</location>
    </subcellularLocation>
</comment>
<keyword evidence="4" id="KW-0677">Repeat</keyword>
<dbReference type="InterPro" id="IPR010474">
    <property type="entry name" value="AP3D_dom_metazoa"/>
</dbReference>
<dbReference type="Pfam" id="PF26171">
    <property type="entry name" value="Mu_AP3"/>
    <property type="match status" value="1"/>
</dbReference>
<dbReference type="Pfam" id="PF06375">
    <property type="entry name" value="AP3D1"/>
    <property type="match status" value="2"/>
</dbReference>
<accession>A0A6A4W7Q4</accession>
<evidence type="ECO:0000313" key="9">
    <source>
        <dbReference type="EMBL" id="KAF0299784.1"/>
    </source>
</evidence>
<dbReference type="InterPro" id="IPR002553">
    <property type="entry name" value="Clathrin/coatomer_adapt-like_N"/>
</dbReference>
<feature type="compositionally biased region" description="Basic residues" evidence="7">
    <location>
        <begin position="510"/>
        <end position="527"/>
    </location>
</feature>
<dbReference type="GO" id="GO:0030123">
    <property type="term" value="C:AP-3 adaptor complex"/>
    <property type="evidence" value="ECO:0007669"/>
    <property type="project" value="InterPro"/>
</dbReference>
<feature type="compositionally biased region" description="Low complexity" evidence="7">
    <location>
        <begin position="542"/>
        <end position="556"/>
    </location>
</feature>
<feature type="compositionally biased region" description="Low complexity" evidence="7">
    <location>
        <begin position="574"/>
        <end position="598"/>
    </location>
</feature>
<gene>
    <name evidence="9" type="primary">AP3D1</name>
    <name evidence="9" type="ORF">FJT64_027569</name>
</gene>
<proteinExistence type="inferred from homology"/>
<dbReference type="InterPro" id="IPR011989">
    <property type="entry name" value="ARM-like"/>
</dbReference>
<evidence type="ECO:0000259" key="8">
    <source>
        <dbReference type="SMART" id="SM01354"/>
    </source>
</evidence>
<dbReference type="PANTHER" id="PTHR22781:SF12">
    <property type="entry name" value="AP-3 COMPLEX SUBUNIT DELTA-1"/>
    <property type="match status" value="1"/>
</dbReference>
<dbReference type="GO" id="GO:0016182">
    <property type="term" value="P:synaptic vesicle budding from endosome"/>
    <property type="evidence" value="ECO:0007669"/>
    <property type="project" value="TreeGrafter"/>
</dbReference>
<dbReference type="GO" id="GO:0048499">
    <property type="term" value="P:synaptic vesicle membrane organization"/>
    <property type="evidence" value="ECO:0007669"/>
    <property type="project" value="TreeGrafter"/>
</dbReference>
<dbReference type="GO" id="GO:0010008">
    <property type="term" value="C:endosome membrane"/>
    <property type="evidence" value="ECO:0007669"/>
    <property type="project" value="TreeGrafter"/>
</dbReference>
<evidence type="ECO:0000256" key="6">
    <source>
        <dbReference type="ARBA" id="ARBA00023136"/>
    </source>
</evidence>
<keyword evidence="10" id="KW-1185">Reference proteome</keyword>
<evidence type="ECO:0000256" key="4">
    <source>
        <dbReference type="ARBA" id="ARBA00022737"/>
    </source>
</evidence>
<organism evidence="9 10">
    <name type="scientific">Amphibalanus amphitrite</name>
    <name type="common">Striped barnacle</name>
    <name type="synonym">Balanus amphitrite</name>
    <dbReference type="NCBI Taxonomy" id="1232801"/>
    <lineage>
        <taxon>Eukaryota</taxon>
        <taxon>Metazoa</taxon>
        <taxon>Ecdysozoa</taxon>
        <taxon>Arthropoda</taxon>
        <taxon>Crustacea</taxon>
        <taxon>Multicrustacea</taxon>
        <taxon>Cirripedia</taxon>
        <taxon>Thoracica</taxon>
        <taxon>Thoracicalcarea</taxon>
        <taxon>Balanomorpha</taxon>
        <taxon>Balanoidea</taxon>
        <taxon>Balanidae</taxon>
        <taxon>Amphibalaninae</taxon>
        <taxon>Amphibalanus</taxon>
    </lineage>
</organism>
<dbReference type="PANTHER" id="PTHR22781">
    <property type="entry name" value="DELTA ADAPTIN-RELATED"/>
    <property type="match status" value="1"/>
</dbReference>
<dbReference type="OrthoDB" id="10264595at2759"/>
<dbReference type="GO" id="GO:0006623">
    <property type="term" value="P:protein targeting to vacuole"/>
    <property type="evidence" value="ECO:0007669"/>
    <property type="project" value="TreeGrafter"/>
</dbReference>
<keyword evidence="6" id="KW-0472">Membrane</keyword>
<dbReference type="SMART" id="SM01354">
    <property type="entry name" value="BLVR"/>
    <property type="match status" value="1"/>
</dbReference>
<dbReference type="GO" id="GO:0043195">
    <property type="term" value="C:terminal bouton"/>
    <property type="evidence" value="ECO:0007669"/>
    <property type="project" value="TreeGrafter"/>
</dbReference>